<keyword evidence="4" id="KW-1185">Reference proteome</keyword>
<accession>A0A9W9I4X7</accession>
<evidence type="ECO:0000313" key="4">
    <source>
        <dbReference type="Proteomes" id="UP001149163"/>
    </source>
</evidence>
<dbReference type="EMBL" id="JAPQKN010000002">
    <property type="protein sequence ID" value="KAJ5167955.1"/>
    <property type="molecule type" value="Genomic_DNA"/>
</dbReference>
<feature type="compositionally biased region" description="Polar residues" evidence="1">
    <location>
        <begin position="912"/>
        <end position="923"/>
    </location>
</feature>
<proteinExistence type="predicted"/>
<dbReference type="GO" id="GO:0017000">
    <property type="term" value="P:antibiotic biosynthetic process"/>
    <property type="evidence" value="ECO:0007669"/>
    <property type="project" value="UniProtKB-ARBA"/>
</dbReference>
<feature type="compositionally biased region" description="Polar residues" evidence="1">
    <location>
        <begin position="1355"/>
        <end position="1373"/>
    </location>
</feature>
<feature type="compositionally biased region" description="Polar residues" evidence="1">
    <location>
        <begin position="873"/>
        <end position="889"/>
    </location>
</feature>
<evidence type="ECO:0000259" key="2">
    <source>
        <dbReference type="Pfam" id="PF13191"/>
    </source>
</evidence>
<feature type="compositionally biased region" description="Polar residues" evidence="1">
    <location>
        <begin position="347"/>
        <end position="367"/>
    </location>
</feature>
<feature type="region of interest" description="Disordered" evidence="1">
    <location>
        <begin position="873"/>
        <end position="932"/>
    </location>
</feature>
<name>A0A9W9I4X7_9EURO</name>
<dbReference type="Proteomes" id="UP001149163">
    <property type="component" value="Unassembled WGS sequence"/>
</dbReference>
<organism evidence="3 4">
    <name type="scientific">Penicillium canariense</name>
    <dbReference type="NCBI Taxonomy" id="189055"/>
    <lineage>
        <taxon>Eukaryota</taxon>
        <taxon>Fungi</taxon>
        <taxon>Dikarya</taxon>
        <taxon>Ascomycota</taxon>
        <taxon>Pezizomycotina</taxon>
        <taxon>Eurotiomycetes</taxon>
        <taxon>Eurotiomycetidae</taxon>
        <taxon>Eurotiales</taxon>
        <taxon>Aspergillaceae</taxon>
        <taxon>Penicillium</taxon>
    </lineage>
</organism>
<dbReference type="InterPro" id="IPR027417">
    <property type="entry name" value="P-loop_NTPase"/>
</dbReference>
<dbReference type="PANTHER" id="PTHR48187:SF2">
    <property type="entry name" value="LD21810P"/>
    <property type="match status" value="1"/>
</dbReference>
<feature type="compositionally biased region" description="Polar residues" evidence="1">
    <location>
        <begin position="1091"/>
        <end position="1104"/>
    </location>
</feature>
<feature type="compositionally biased region" description="Basic residues" evidence="1">
    <location>
        <begin position="1012"/>
        <end position="1034"/>
    </location>
</feature>
<protein>
    <recommendedName>
        <fullName evidence="2">Orc1-like AAA ATPase domain-containing protein</fullName>
    </recommendedName>
</protein>
<dbReference type="Pfam" id="PF13191">
    <property type="entry name" value="AAA_16"/>
    <property type="match status" value="1"/>
</dbReference>
<dbReference type="GO" id="GO:0043531">
    <property type="term" value="F:ADP binding"/>
    <property type="evidence" value="ECO:0007669"/>
    <property type="project" value="InterPro"/>
</dbReference>
<dbReference type="InterPro" id="IPR041664">
    <property type="entry name" value="AAA_16"/>
</dbReference>
<dbReference type="SUPFAM" id="SSF52540">
    <property type="entry name" value="P-loop containing nucleoside triphosphate hydrolases"/>
    <property type="match status" value="1"/>
</dbReference>
<dbReference type="InterPro" id="IPR029058">
    <property type="entry name" value="AB_hydrolase_fold"/>
</dbReference>
<feature type="compositionally biased region" description="Polar residues" evidence="1">
    <location>
        <begin position="1331"/>
        <end position="1342"/>
    </location>
</feature>
<feature type="region of interest" description="Disordered" evidence="1">
    <location>
        <begin position="311"/>
        <end position="367"/>
    </location>
</feature>
<dbReference type="SUPFAM" id="SSF53474">
    <property type="entry name" value="alpha/beta-Hydrolases"/>
    <property type="match status" value="1"/>
</dbReference>
<feature type="compositionally biased region" description="Polar residues" evidence="1">
    <location>
        <begin position="980"/>
        <end position="995"/>
    </location>
</feature>
<dbReference type="Gene3D" id="3.40.50.1820">
    <property type="entry name" value="alpha/beta hydrolase"/>
    <property type="match status" value="1"/>
</dbReference>
<evidence type="ECO:0000256" key="1">
    <source>
        <dbReference type="SAM" id="MobiDB-lite"/>
    </source>
</evidence>
<feature type="compositionally biased region" description="Basic and acidic residues" evidence="1">
    <location>
        <begin position="1001"/>
        <end position="1011"/>
    </location>
</feature>
<feature type="region of interest" description="Disordered" evidence="1">
    <location>
        <begin position="1317"/>
        <end position="1376"/>
    </location>
</feature>
<feature type="region of interest" description="Disordered" evidence="1">
    <location>
        <begin position="980"/>
        <end position="1061"/>
    </location>
</feature>
<gene>
    <name evidence="3" type="ORF">N7482_003549</name>
</gene>
<reference evidence="3" key="1">
    <citation type="submission" date="2022-11" db="EMBL/GenBank/DDBJ databases">
        <authorList>
            <person name="Petersen C."/>
        </authorList>
    </citation>
    <scope>NUCLEOTIDE SEQUENCE</scope>
    <source>
        <strain evidence="3">IBT 26290</strain>
    </source>
</reference>
<dbReference type="RefSeq" id="XP_056544416.1">
    <property type="nucleotide sequence ID" value="XM_056685674.1"/>
</dbReference>
<feature type="compositionally biased region" description="Low complexity" evidence="1">
    <location>
        <begin position="893"/>
        <end position="905"/>
    </location>
</feature>
<dbReference type="GeneID" id="81424850"/>
<dbReference type="GO" id="GO:0072330">
    <property type="term" value="P:monocarboxylic acid biosynthetic process"/>
    <property type="evidence" value="ECO:0007669"/>
    <property type="project" value="UniProtKB-ARBA"/>
</dbReference>
<evidence type="ECO:0000313" key="3">
    <source>
        <dbReference type="EMBL" id="KAJ5167955.1"/>
    </source>
</evidence>
<feature type="domain" description="Orc1-like AAA ATPase" evidence="2">
    <location>
        <begin position="392"/>
        <end position="481"/>
    </location>
</feature>
<feature type="region of interest" description="Disordered" evidence="1">
    <location>
        <begin position="1083"/>
        <end position="1104"/>
    </location>
</feature>
<reference evidence="3" key="2">
    <citation type="journal article" date="2023" name="IMA Fungus">
        <title>Comparative genomic study of the Penicillium genus elucidates a diverse pangenome and 15 lateral gene transfer events.</title>
        <authorList>
            <person name="Petersen C."/>
            <person name="Sorensen T."/>
            <person name="Nielsen M.R."/>
            <person name="Sondergaard T.E."/>
            <person name="Sorensen J.L."/>
            <person name="Fitzpatrick D.A."/>
            <person name="Frisvad J.C."/>
            <person name="Nielsen K.L."/>
        </authorList>
    </citation>
    <scope>NUCLEOTIDE SEQUENCE</scope>
    <source>
        <strain evidence="3">IBT 26290</strain>
    </source>
</reference>
<sequence length="1517" mass="167853">MSESPSVKPFGLTQVYAPRGEIPTVDIVFVHGLNGHPQNSWTSKSGCFWPVDLLPDVLASLRPRILTYGYNANVAAFTDGASRDSIVSHAETLASTLAANRNLRSCSDRPIIFVCHSLGGLVVKRALIYSRSLSNEKTEHLRSVYVSTFGILFLGTPHNGSDIAKWGLLLHNICTAVLPKKVMEGSPQLIKALQTNNETLQHINSLFADSMSRFHIYLFHETRSTDVRGTREIIVDEASAAPYFEGVERGGIEADHSHMCKFEDENSPGYEVVAEAILRYSRQAPSVIADRWIEERRTRILEKKAKAREIYDGDDDRDAPLGHSMPDLKSPDTGRSVPSLPRGSATDGRNSPVSGTGPSGAFQLSQSLDGLPLHKDPPLFVAPPGFHPNATFFGMQKELEELHKRLFKAKARADRTMAVLISGVPGSGKTHLARQYVFAQRECYTGGIFWIDAKSRESAYKCFWEIAQAATLIDQREAKDPSYQESRTYVNAVRNWLQSRHEWLLIFDGITFDHDDDINDFRPFLPWNKRCNIIYTSIDATLRKKQRLFEPYCLSMPRLKVEDACRLLYKDLGIRRPTPEQASRATELVEHYECLPLAIHAIGHRLNATGKPIEKYRVKHQVTDKKLAEPFLSIMNDLFRLNQREALNLINLLSFLGHHVPVGLLVLGRSEMTAENAEILSSTQAGEDPDLDTTLGTLIHYGLIERTSDAALAFPQNGSTHHSSDEMHSESKGAAELTESMTESSQEGFFSLYRGNSLVDVVKIHSVVQGFCRDELKIKDEEYKEVNQQNPGFYDSWLIVATRFLCKSYETAKERMAHYHDCGLVRDYREYETHASRLGELFPKKPSIGNHPHVIREARENLRQLMKSISNEIDRMSPSSSQESARNQKSVFDRSSSSSSSFPDSSADEGVSRQSTWNWTESGSARAESPEEMMAPPRFRLELFPPHIFRQAGSESEDGYETDGEAKEAPRISPALSQISQATEKPNQPPALSSPSVPPGDQRDWQLVDHHSKSRSARPRQPRKRPRGPGRLRGAKTDTPSVKVSPILGMGSSSRMETERGGSSAVLASAAERALAAVRRASNGQAGHENINPSPLNTPPSNKENVPTYASIAARRMLEATEAPMRRPSSMPASRAPEVASRLQLKSSVESLDSQASHIFTSPLSHELMSHEILAEPLTRSTYSDPGREGLGQPLGAVDLYTAPNSQFHSRHPSIQATFEPVTRDLSASTPSILPYAIPVRELSASTPSLLAYPPPPPLPYDQDIAITVPRRRSIPQNGPGPAFSCPTAAKPVAVAHPSAIMPGALPLSAITSDSTVVQATERPGPEALSRGSSAFSHQSWATEPVRYPPRFSRAPSSTQPSDMSRGTSQQALSGADSWAADLRLSGSSIQSDSLYPGPPPTHPRLGSVDERLRDMDLARDLEIEPAQLLHFGGHRVDVRDAKNRLHERGRLQTPRHVPAYQLYHPNLSGPLIQDGGHVYVPAQASRVYEVRTRSGSSPPRPSYHGLDVQFTDRAFD</sequence>
<dbReference type="PANTHER" id="PTHR48187">
    <property type="entry name" value="LD21810P"/>
    <property type="match status" value="1"/>
</dbReference>
<feature type="compositionally biased region" description="Basic and acidic residues" evidence="1">
    <location>
        <begin position="722"/>
        <end position="733"/>
    </location>
</feature>
<comment type="caution">
    <text evidence="3">The sequence shown here is derived from an EMBL/GenBank/DDBJ whole genome shotgun (WGS) entry which is preliminary data.</text>
</comment>
<dbReference type="Gene3D" id="3.40.50.300">
    <property type="entry name" value="P-loop containing nucleotide triphosphate hydrolases"/>
    <property type="match status" value="1"/>
</dbReference>
<feature type="region of interest" description="Disordered" evidence="1">
    <location>
        <begin position="714"/>
        <end position="738"/>
    </location>
</feature>
<dbReference type="OrthoDB" id="5086500at2759"/>